<reference evidence="2" key="3">
    <citation type="submission" date="2023-06" db="EMBL/GenBank/DDBJ databases">
        <authorList>
            <person name="Lucena T."/>
            <person name="Sun Q."/>
        </authorList>
    </citation>
    <scope>NUCLEOTIDE SEQUENCE</scope>
    <source>
        <strain evidence="2">CECT 7184</strain>
    </source>
</reference>
<comment type="caution">
    <text evidence="2">The sequence shown here is derived from an EMBL/GenBank/DDBJ whole genome shotgun (WGS) entry which is preliminary data.</text>
</comment>
<proteinExistence type="predicted"/>
<reference evidence="2" key="1">
    <citation type="journal article" date="2014" name="Int. J. Syst. Evol. Microbiol.">
        <title>Complete genome of a new Firmicutes species belonging to the dominant human colonic microbiota ('Ruminococcus bicirculans') reveals two chromosomes and a selective capacity to utilize plant glucans.</title>
        <authorList>
            <consortium name="NISC Comparative Sequencing Program"/>
            <person name="Wegmann U."/>
            <person name="Louis P."/>
            <person name="Goesmann A."/>
            <person name="Henrissat B."/>
            <person name="Duncan S.H."/>
            <person name="Flint H.J."/>
        </authorList>
    </citation>
    <scope>NUCLEOTIDE SEQUENCE</scope>
    <source>
        <strain evidence="2">CECT 7184</strain>
    </source>
</reference>
<organism evidence="2 4">
    <name type="scientific">Paenimyroides ceti</name>
    <dbReference type="NCBI Taxonomy" id="395087"/>
    <lineage>
        <taxon>Bacteria</taxon>
        <taxon>Pseudomonadati</taxon>
        <taxon>Bacteroidota</taxon>
        <taxon>Flavobacteriia</taxon>
        <taxon>Flavobacteriales</taxon>
        <taxon>Flavobacteriaceae</taxon>
        <taxon>Paenimyroides</taxon>
    </lineage>
</organism>
<protein>
    <submittedName>
        <fullName evidence="2">DUF2007 domain-containing protein</fullName>
    </submittedName>
</protein>
<name>A0ABT8CXD2_9FLAO</name>
<gene>
    <name evidence="2" type="ORF">QW060_11885</name>
    <name evidence="3" type="ORF">QW060_18465</name>
</gene>
<keyword evidence="4" id="KW-1185">Reference proteome</keyword>
<sequence>MDTHKKIFSGSEITALAVKNILEENNVEYIERNDIQSAIRSGFGSADQAVHIFVLEKDLEKSRILLSDFELIFESEEDEE</sequence>
<dbReference type="EMBL" id="JAUFQU010000013">
    <property type="protein sequence ID" value="MDN3709045.1"/>
    <property type="molecule type" value="Genomic_DNA"/>
</dbReference>
<evidence type="ECO:0000313" key="3">
    <source>
        <dbReference type="EMBL" id="MDN3709045.1"/>
    </source>
</evidence>
<evidence type="ECO:0000313" key="4">
    <source>
        <dbReference type="Proteomes" id="UP001242368"/>
    </source>
</evidence>
<dbReference type="InterPro" id="IPR018551">
    <property type="entry name" value="DUF2007"/>
</dbReference>
<accession>A0ABT8CXD2</accession>
<evidence type="ECO:0000313" key="2">
    <source>
        <dbReference type="EMBL" id="MDN3707812.1"/>
    </source>
</evidence>
<dbReference type="EMBL" id="JAUFQU010000001">
    <property type="protein sequence ID" value="MDN3707812.1"/>
    <property type="molecule type" value="Genomic_DNA"/>
</dbReference>
<reference evidence="4" key="2">
    <citation type="journal article" date="2019" name="Int. J. Syst. Evol. Microbiol.">
        <title>The Global Catalogue of Microorganisms (GCM) 10K type strain sequencing project: providing services to taxonomists for standard genome sequencing and annotation.</title>
        <authorList>
            <consortium name="The Broad Institute Genomics Platform"/>
            <consortium name="The Broad Institute Genome Sequencing Center for Infectious Disease"/>
            <person name="Wu L."/>
            <person name="Ma J."/>
        </authorList>
    </citation>
    <scope>NUCLEOTIDE SEQUENCE [LARGE SCALE GENOMIC DNA]</scope>
    <source>
        <strain evidence="4">CECT 7184</strain>
    </source>
</reference>
<dbReference type="RefSeq" id="WP_290363765.1">
    <property type="nucleotide sequence ID" value="NZ_JAUFQU010000001.1"/>
</dbReference>
<evidence type="ECO:0000259" key="1">
    <source>
        <dbReference type="Pfam" id="PF09413"/>
    </source>
</evidence>
<dbReference type="Proteomes" id="UP001242368">
    <property type="component" value="Unassembled WGS sequence"/>
</dbReference>
<feature type="domain" description="DUF2007" evidence="1">
    <location>
        <begin position="6"/>
        <end position="70"/>
    </location>
</feature>
<dbReference type="Pfam" id="PF09413">
    <property type="entry name" value="DUF2007"/>
    <property type="match status" value="1"/>
</dbReference>